<dbReference type="NCBIfam" id="NF033551">
    <property type="entry name" value="transpos_IS1182"/>
    <property type="match status" value="1"/>
</dbReference>
<protein>
    <submittedName>
        <fullName evidence="3">Transposase</fullName>
    </submittedName>
</protein>
<dbReference type="EMBL" id="FOGT01000037">
    <property type="protein sequence ID" value="SES43438.1"/>
    <property type="molecule type" value="Genomic_DNA"/>
</dbReference>
<dbReference type="InterPro" id="IPR008490">
    <property type="entry name" value="Transposase_InsH_N"/>
</dbReference>
<dbReference type="AlphaFoldDB" id="A0A1H9XB68"/>
<dbReference type="OrthoDB" id="9774608at2"/>
<organism evidence="3 4">
    <name type="scientific">Salipaludibacillus aurantiacus</name>
    <dbReference type="NCBI Taxonomy" id="1601833"/>
    <lineage>
        <taxon>Bacteria</taxon>
        <taxon>Bacillati</taxon>
        <taxon>Bacillota</taxon>
        <taxon>Bacilli</taxon>
        <taxon>Bacillales</taxon>
        <taxon>Bacillaceae</taxon>
    </lineage>
</organism>
<feature type="domain" description="Transposase DDE" evidence="2">
    <location>
        <begin position="324"/>
        <end position="442"/>
    </location>
</feature>
<dbReference type="InterPro" id="IPR025668">
    <property type="entry name" value="Tnp_DDE_dom"/>
</dbReference>
<accession>A0A1H9XB68</accession>
<dbReference type="RefSeq" id="WP_093056314.1">
    <property type="nucleotide sequence ID" value="NZ_FOGT01000037.1"/>
</dbReference>
<sequence>MLRPIREKQVELEMVSIDQLVPDDHLLRKIDATIDFSFIYDKVKPYYSEDNGRPPVDPVLLFKMMFIGYLYGIRSERQLEKEIQTNIAYRWFLGLNLTDSVPHHSTISFNRHKRFKETDIFQEVFDEIVLLAMEHRMVGGRALFTDSTHLKANANKRKFIKKTVQVETRDYIKELDKAIEADRKARGKKPLPKRKEVVSEKEIKVSTTDKESGYMFRDGKPEGFFYLDHRTTDMKYNIITDVHLTPGNIHDSRPYLKRLDRQIKTFGFNVEAVGLDAGYLTIPLCKGLEDRRIMGVIAHRRFKPKKGYLPKWKYTYNRETDTYTCPNGSTLSYTTTTREGYRQYHSNPSECVNCPLLNQCTKAQNHKKILTRHVWEDSKEKVRENRLSKEGKLLYKKRKETIERSFADAKQLHGLRYCRLRSLKGASEQALMTAAAQNIKKIANHLSAS</sequence>
<evidence type="ECO:0000259" key="1">
    <source>
        <dbReference type="Pfam" id="PF05598"/>
    </source>
</evidence>
<dbReference type="PANTHER" id="PTHR33408:SF2">
    <property type="entry name" value="TRANSPOSASE DDE DOMAIN-CONTAINING PROTEIN"/>
    <property type="match status" value="1"/>
</dbReference>
<dbReference type="STRING" id="1601833.SAMN05518684_1371"/>
<proteinExistence type="predicted"/>
<dbReference type="Pfam" id="PF13751">
    <property type="entry name" value="DDE_Tnp_1_6"/>
    <property type="match status" value="1"/>
</dbReference>
<evidence type="ECO:0000313" key="4">
    <source>
        <dbReference type="Proteomes" id="UP000198571"/>
    </source>
</evidence>
<gene>
    <name evidence="3" type="ORF">SAMN05518684_1371</name>
</gene>
<keyword evidence="4" id="KW-1185">Reference proteome</keyword>
<evidence type="ECO:0000259" key="2">
    <source>
        <dbReference type="Pfam" id="PF13751"/>
    </source>
</evidence>
<dbReference type="InterPro" id="IPR047629">
    <property type="entry name" value="IS1182_transpos"/>
</dbReference>
<dbReference type="Proteomes" id="UP000198571">
    <property type="component" value="Unassembled WGS sequence"/>
</dbReference>
<dbReference type="Pfam" id="PF05598">
    <property type="entry name" value="DUF772"/>
    <property type="match status" value="1"/>
</dbReference>
<reference evidence="4" key="1">
    <citation type="submission" date="2016-10" db="EMBL/GenBank/DDBJ databases">
        <authorList>
            <person name="Varghese N."/>
            <person name="Submissions S."/>
        </authorList>
    </citation>
    <scope>NUCLEOTIDE SEQUENCE [LARGE SCALE GENOMIC DNA]</scope>
    <source>
        <strain evidence="4">S9</strain>
    </source>
</reference>
<name>A0A1H9XB68_9BACI</name>
<feature type="domain" description="Transposase InsH N-terminal" evidence="1">
    <location>
        <begin position="16"/>
        <end position="113"/>
    </location>
</feature>
<dbReference type="PANTHER" id="PTHR33408">
    <property type="entry name" value="TRANSPOSASE"/>
    <property type="match status" value="1"/>
</dbReference>
<evidence type="ECO:0000313" key="3">
    <source>
        <dbReference type="EMBL" id="SES43438.1"/>
    </source>
</evidence>